<dbReference type="EMBL" id="QTTN01000003">
    <property type="protein sequence ID" value="REE92868.1"/>
    <property type="molecule type" value="Genomic_DNA"/>
</dbReference>
<dbReference type="GO" id="GO:0046872">
    <property type="term" value="F:metal ion binding"/>
    <property type="evidence" value="ECO:0007669"/>
    <property type="project" value="UniProtKB-KW"/>
</dbReference>
<name>A0A3D9SDA6_9BACL</name>
<dbReference type="InterPro" id="IPR018391">
    <property type="entry name" value="PQQ_b-propeller_rpt"/>
</dbReference>
<evidence type="ECO:0000256" key="1">
    <source>
        <dbReference type="ARBA" id="ARBA00022617"/>
    </source>
</evidence>
<dbReference type="SMART" id="SM00564">
    <property type="entry name" value="PQQ"/>
    <property type="match status" value="3"/>
</dbReference>
<proteinExistence type="predicted"/>
<keyword evidence="7" id="KW-1185">Reference proteome</keyword>
<feature type="domain" description="Cytochrome c" evidence="5">
    <location>
        <begin position="411"/>
        <end position="524"/>
    </location>
</feature>
<dbReference type="Proteomes" id="UP000256304">
    <property type="component" value="Unassembled WGS sequence"/>
</dbReference>
<evidence type="ECO:0000256" key="3">
    <source>
        <dbReference type="ARBA" id="ARBA00023004"/>
    </source>
</evidence>
<dbReference type="Pfam" id="PF21419">
    <property type="entry name" value="RoxA-like_Cyt-c"/>
    <property type="match status" value="1"/>
</dbReference>
<keyword evidence="1 4" id="KW-0349">Heme</keyword>
<accession>A0A3D9SDA6</accession>
<dbReference type="InterPro" id="IPR036909">
    <property type="entry name" value="Cyt_c-like_dom_sf"/>
</dbReference>
<dbReference type="InterPro" id="IPR009056">
    <property type="entry name" value="Cyt_c-like_dom"/>
</dbReference>
<evidence type="ECO:0000259" key="5">
    <source>
        <dbReference type="PROSITE" id="PS51007"/>
    </source>
</evidence>
<dbReference type="InterPro" id="IPR011045">
    <property type="entry name" value="N2O_reductase_N"/>
</dbReference>
<sequence length="673" mass="72434">MALPQYFYRYLSRNKSLLRRGLKLAASAMALAVLAAIAAGCGFFGDKVESAPAPVSGSSIVASPDGKLLYVANGDTNTVSVVDAAERKVVKEIAVGKEPRELAVSKDGKTLYVTCRYAGSVEWVDVDEGRVIGTAKPGIEPFGIVASPDGGRLYVSNYRSGTVSVIDAATRKVLQQVKAGDNPRALALTADGGTLYVSDYLGARTIRFRTDTMEQLGISQLAASPDVKDQKKSQGIANTVEQLRLTPDGKSLWEAHLLTNTDTPIQFEEVIFPALSVVDVGSGAEDTKVRKELFKAMDVKDKFGKTTIVSNPTDIVFSPDGKKAYALMGGSEDLLVFDLNRGGRASQMIHHLPGDYPIGMVMSTDGRELYIHNSNSHDLTYVSLPASDEDGGRAQVDGKPLRLIASDRLNAQQRLGKTLFYSANSDDNPFAGNNWMSCASCHSDGEVDMLTLTTGKGPRNVPSNVLAFETGLFMWDGSRDDFTDYIHTVQGEMGGLSDVDPAEPMPADKQKLFDALEAYMRMPDAFPVPQSPYRTADGKLTAAAERGKALFEGKAQCITCHATDALTDSVKAVGKGGKLTTANTDYLHDVGTVSKTDTDYAGDARGNFTNKRVRGLYDTPTLRGIYATAPYLHDGSAATLEDVIKRAGDEHGHTSELSDMEVQDLVAYLKQIE</sequence>
<dbReference type="PROSITE" id="PS51007">
    <property type="entry name" value="CYTC"/>
    <property type="match status" value="2"/>
</dbReference>
<dbReference type="InterPro" id="IPR011964">
    <property type="entry name" value="YVTN_b-propeller_repeat"/>
</dbReference>
<gene>
    <name evidence="6" type="ORF">A8990_103174</name>
</gene>
<feature type="domain" description="Cytochrome c" evidence="5">
    <location>
        <begin position="542"/>
        <end position="673"/>
    </location>
</feature>
<evidence type="ECO:0000256" key="2">
    <source>
        <dbReference type="ARBA" id="ARBA00022723"/>
    </source>
</evidence>
<dbReference type="InterPro" id="IPR051200">
    <property type="entry name" value="Host-pathogen_enzymatic-act"/>
</dbReference>
<dbReference type="GO" id="GO:0020037">
    <property type="term" value="F:heme binding"/>
    <property type="evidence" value="ECO:0007669"/>
    <property type="project" value="InterPro"/>
</dbReference>
<dbReference type="PANTHER" id="PTHR47197">
    <property type="entry name" value="PROTEIN NIRF"/>
    <property type="match status" value="1"/>
</dbReference>
<dbReference type="Pfam" id="PF03150">
    <property type="entry name" value="CCP_MauG"/>
    <property type="match status" value="1"/>
</dbReference>
<dbReference type="GO" id="GO:0009055">
    <property type="term" value="F:electron transfer activity"/>
    <property type="evidence" value="ECO:0007669"/>
    <property type="project" value="InterPro"/>
</dbReference>
<keyword evidence="3 4" id="KW-0408">Iron</keyword>
<dbReference type="SUPFAM" id="SSF46626">
    <property type="entry name" value="Cytochrome c"/>
    <property type="match status" value="2"/>
</dbReference>
<dbReference type="InterPro" id="IPR015943">
    <property type="entry name" value="WD40/YVTN_repeat-like_dom_sf"/>
</dbReference>
<organism evidence="6 7">
    <name type="scientific">Paenibacillus taihuensis</name>
    <dbReference type="NCBI Taxonomy" id="1156355"/>
    <lineage>
        <taxon>Bacteria</taxon>
        <taxon>Bacillati</taxon>
        <taxon>Bacillota</taxon>
        <taxon>Bacilli</taxon>
        <taxon>Bacillales</taxon>
        <taxon>Paenibacillaceae</taxon>
        <taxon>Paenibacillus</taxon>
    </lineage>
</organism>
<dbReference type="InterPro" id="IPR019405">
    <property type="entry name" value="Lactonase_7-beta_prop"/>
</dbReference>
<dbReference type="Gene3D" id="2.130.10.10">
    <property type="entry name" value="YVTN repeat-like/Quinoprotein amine dehydrogenase"/>
    <property type="match status" value="2"/>
</dbReference>
<dbReference type="GO" id="GO:0016491">
    <property type="term" value="F:oxidoreductase activity"/>
    <property type="evidence" value="ECO:0007669"/>
    <property type="project" value="InterPro"/>
</dbReference>
<evidence type="ECO:0000313" key="7">
    <source>
        <dbReference type="Proteomes" id="UP000256304"/>
    </source>
</evidence>
<dbReference type="Gene3D" id="1.10.760.10">
    <property type="entry name" value="Cytochrome c-like domain"/>
    <property type="match status" value="2"/>
</dbReference>
<reference evidence="6 7" key="1">
    <citation type="submission" date="2018-08" db="EMBL/GenBank/DDBJ databases">
        <title>Genomic Encyclopedia of Type Strains, Phase III (KMG-III): the genomes of soil and plant-associated and newly described type strains.</title>
        <authorList>
            <person name="Whitman W."/>
        </authorList>
    </citation>
    <scope>NUCLEOTIDE SEQUENCE [LARGE SCALE GENOMIC DNA]</scope>
    <source>
        <strain evidence="6 7">CGMCC 1.10966</strain>
    </source>
</reference>
<keyword evidence="2 4" id="KW-0479">Metal-binding</keyword>
<dbReference type="InterPro" id="IPR004852">
    <property type="entry name" value="Di-haem_cyt_c_peroxidsae"/>
</dbReference>
<dbReference type="SUPFAM" id="SSF50974">
    <property type="entry name" value="Nitrous oxide reductase, N-terminal domain"/>
    <property type="match status" value="1"/>
</dbReference>
<evidence type="ECO:0000313" key="6">
    <source>
        <dbReference type="EMBL" id="REE92868.1"/>
    </source>
</evidence>
<dbReference type="AlphaFoldDB" id="A0A3D9SDA6"/>
<dbReference type="Pfam" id="PF10282">
    <property type="entry name" value="Lactonase"/>
    <property type="match status" value="1"/>
</dbReference>
<evidence type="ECO:0000256" key="4">
    <source>
        <dbReference type="PROSITE-ProRule" id="PRU00433"/>
    </source>
</evidence>
<dbReference type="NCBIfam" id="TIGR02276">
    <property type="entry name" value="beta_rpt_yvtn"/>
    <property type="match status" value="2"/>
</dbReference>
<dbReference type="PANTHER" id="PTHR47197:SF3">
    <property type="entry name" value="DIHYDRO-HEME D1 DEHYDROGENASE"/>
    <property type="match status" value="1"/>
</dbReference>
<comment type="caution">
    <text evidence="6">The sequence shown here is derived from an EMBL/GenBank/DDBJ whole genome shotgun (WGS) entry which is preliminary data.</text>
</comment>
<protein>
    <submittedName>
        <fullName evidence="6">YVTN family beta-propeller protein</fullName>
    </submittedName>
</protein>